<protein>
    <submittedName>
        <fullName evidence="1">Uncharacterized protein</fullName>
    </submittedName>
</protein>
<evidence type="ECO:0000313" key="2">
    <source>
        <dbReference type="Proteomes" id="UP000193006"/>
    </source>
</evidence>
<accession>A0A1X9M6D9</accession>
<sequence>MTVSEKKMIEDMQKKLDRLATELNELKKSSHDGFEKLETDRFLTQAYN</sequence>
<keyword evidence="2" id="KW-1185">Reference proteome</keyword>
<dbReference type="RefSeq" id="WP_169801145.1">
    <property type="nucleotide sequence ID" value="NZ_CP020814.1"/>
</dbReference>
<name>A0A1X9M6D9_9BACI</name>
<dbReference type="EMBL" id="CP020814">
    <property type="protein sequence ID" value="ARK28987.1"/>
    <property type="molecule type" value="Genomic_DNA"/>
</dbReference>
<dbReference type="AlphaFoldDB" id="A0A1X9M6D9"/>
<organism evidence="1 2">
    <name type="scientific">Halalkalibacter krulwichiae</name>
    <dbReference type="NCBI Taxonomy" id="199441"/>
    <lineage>
        <taxon>Bacteria</taxon>
        <taxon>Bacillati</taxon>
        <taxon>Bacillota</taxon>
        <taxon>Bacilli</taxon>
        <taxon>Bacillales</taxon>
        <taxon>Bacillaceae</taxon>
        <taxon>Halalkalibacter</taxon>
    </lineage>
</organism>
<gene>
    <name evidence="1" type="ORF">BkAM31D_03435</name>
</gene>
<dbReference type="KEGG" id="bkw:BkAM31D_03435"/>
<dbReference type="Proteomes" id="UP000193006">
    <property type="component" value="Chromosome"/>
</dbReference>
<dbReference type="STRING" id="199441.BkAM31D_03435"/>
<evidence type="ECO:0000313" key="1">
    <source>
        <dbReference type="EMBL" id="ARK28987.1"/>
    </source>
</evidence>
<reference evidence="1 2" key="1">
    <citation type="submission" date="2017-04" db="EMBL/GenBank/DDBJ databases">
        <title>Bacillus krulwichiae AM31D Genome sequencing and assembly.</title>
        <authorList>
            <person name="Krulwich T.A."/>
            <person name="Anastor L."/>
            <person name="Ehrlich R."/>
            <person name="Ehrlich G.D."/>
            <person name="Janto B."/>
        </authorList>
    </citation>
    <scope>NUCLEOTIDE SEQUENCE [LARGE SCALE GENOMIC DNA]</scope>
    <source>
        <strain evidence="1 2">AM31D</strain>
    </source>
</reference>
<proteinExistence type="predicted"/>